<evidence type="ECO:0000256" key="6">
    <source>
        <dbReference type="SAM" id="Phobius"/>
    </source>
</evidence>
<evidence type="ECO:0000256" key="4">
    <source>
        <dbReference type="ARBA" id="ARBA00022989"/>
    </source>
</evidence>
<evidence type="ECO:0000256" key="2">
    <source>
        <dbReference type="ARBA" id="ARBA00009166"/>
    </source>
</evidence>
<dbReference type="AlphaFoldDB" id="A0AAV5WDM1"/>
<dbReference type="SUPFAM" id="SSF81321">
    <property type="entry name" value="Family A G protein-coupled receptor-like"/>
    <property type="match status" value="1"/>
</dbReference>
<evidence type="ECO:0008006" key="9">
    <source>
        <dbReference type="Google" id="ProtNLM"/>
    </source>
</evidence>
<protein>
    <recommendedName>
        <fullName evidence="9">G protein-coupled receptor</fullName>
    </recommendedName>
</protein>
<dbReference type="InterPro" id="IPR050920">
    <property type="entry name" value="Nematode_rcpt-like_delta"/>
</dbReference>
<dbReference type="InterPro" id="IPR019421">
    <property type="entry name" value="7TM_GPCR_serpentine_rcpt_Srd"/>
</dbReference>
<feature type="transmembrane region" description="Helical" evidence="6">
    <location>
        <begin position="70"/>
        <end position="90"/>
    </location>
</feature>
<feature type="non-terminal residue" evidence="7">
    <location>
        <position position="1"/>
    </location>
</feature>
<dbReference type="GO" id="GO:0016020">
    <property type="term" value="C:membrane"/>
    <property type="evidence" value="ECO:0007669"/>
    <property type="project" value="UniProtKB-SubCell"/>
</dbReference>
<dbReference type="PANTHER" id="PTHR22945">
    <property type="entry name" value="SERPENTINE RECEPTOR, CLASS D DELTA"/>
    <property type="match status" value="1"/>
</dbReference>
<proteinExistence type="inferred from homology"/>
<comment type="subcellular location">
    <subcellularLocation>
        <location evidence="1">Membrane</location>
        <topology evidence="1">Multi-pass membrane protein</topology>
    </subcellularLocation>
</comment>
<dbReference type="EMBL" id="BTSY01000005">
    <property type="protein sequence ID" value="GMT28829.1"/>
    <property type="molecule type" value="Genomic_DNA"/>
</dbReference>
<sequence length="152" mass="17029">FPHPLPIIDWIAIILQLLMDGLGIVGNIGLLCAITQKSPKSWRYSQSLFKLSRSLTGRWNGVQRFRSYKFLLTNAAIVDLTASFTCLLSIERMIPSPFGTAMVYLGPCTLISPLSCHIFHSIMMNAQTHSIYLVAASFFLSSLHPEEVRYHG</sequence>
<dbReference type="Proteomes" id="UP001432322">
    <property type="component" value="Unassembled WGS sequence"/>
</dbReference>
<organism evidence="7 8">
    <name type="scientific">Pristionchus fissidentatus</name>
    <dbReference type="NCBI Taxonomy" id="1538716"/>
    <lineage>
        <taxon>Eukaryota</taxon>
        <taxon>Metazoa</taxon>
        <taxon>Ecdysozoa</taxon>
        <taxon>Nematoda</taxon>
        <taxon>Chromadorea</taxon>
        <taxon>Rhabditida</taxon>
        <taxon>Rhabditina</taxon>
        <taxon>Diplogasteromorpha</taxon>
        <taxon>Diplogasteroidea</taxon>
        <taxon>Neodiplogasteridae</taxon>
        <taxon>Pristionchus</taxon>
    </lineage>
</organism>
<dbReference type="PANTHER" id="PTHR22945:SF40">
    <property type="entry name" value="SERPENTINE RECEPTOR, CLASS D (DELTA)-RELATED"/>
    <property type="match status" value="1"/>
</dbReference>
<feature type="transmembrane region" description="Helical" evidence="6">
    <location>
        <begin position="102"/>
        <end position="123"/>
    </location>
</feature>
<reference evidence="7" key="1">
    <citation type="submission" date="2023-10" db="EMBL/GenBank/DDBJ databases">
        <title>Genome assembly of Pristionchus species.</title>
        <authorList>
            <person name="Yoshida K."/>
            <person name="Sommer R.J."/>
        </authorList>
    </citation>
    <scope>NUCLEOTIDE SEQUENCE</scope>
    <source>
        <strain evidence="7">RS5133</strain>
    </source>
</reference>
<keyword evidence="8" id="KW-1185">Reference proteome</keyword>
<evidence type="ECO:0000256" key="5">
    <source>
        <dbReference type="ARBA" id="ARBA00023136"/>
    </source>
</evidence>
<keyword evidence="3 6" id="KW-0812">Transmembrane</keyword>
<evidence type="ECO:0000313" key="7">
    <source>
        <dbReference type="EMBL" id="GMT28829.1"/>
    </source>
</evidence>
<comment type="similarity">
    <text evidence="2">Belongs to the nematode receptor-like protein srd family.</text>
</comment>
<accession>A0AAV5WDM1</accession>
<evidence type="ECO:0000256" key="1">
    <source>
        <dbReference type="ARBA" id="ARBA00004141"/>
    </source>
</evidence>
<comment type="caution">
    <text evidence="7">The sequence shown here is derived from an EMBL/GenBank/DDBJ whole genome shotgun (WGS) entry which is preliminary data.</text>
</comment>
<evidence type="ECO:0000313" key="8">
    <source>
        <dbReference type="Proteomes" id="UP001432322"/>
    </source>
</evidence>
<keyword evidence="4 6" id="KW-1133">Transmembrane helix</keyword>
<keyword evidence="5 6" id="KW-0472">Membrane</keyword>
<feature type="transmembrane region" description="Helical" evidence="6">
    <location>
        <begin position="12"/>
        <end position="34"/>
    </location>
</feature>
<evidence type="ECO:0000256" key="3">
    <source>
        <dbReference type="ARBA" id="ARBA00022692"/>
    </source>
</evidence>
<gene>
    <name evidence="7" type="ORF">PFISCL1PPCAC_20126</name>
</gene>
<name>A0AAV5WDM1_9BILA</name>
<dbReference type="Pfam" id="PF10317">
    <property type="entry name" value="7TM_GPCR_Srd"/>
    <property type="match status" value="1"/>
</dbReference>